<dbReference type="PANTHER" id="PTHR31809">
    <property type="entry name" value="BUD13 HOMOLOG"/>
    <property type="match status" value="1"/>
</dbReference>
<accession>A0A915AJ60</accession>
<organism evidence="4 6">
    <name type="scientific">Parascaris univalens</name>
    <name type="common">Nematode worm</name>
    <dbReference type="NCBI Taxonomy" id="6257"/>
    <lineage>
        <taxon>Eukaryota</taxon>
        <taxon>Metazoa</taxon>
        <taxon>Ecdysozoa</taxon>
        <taxon>Nematoda</taxon>
        <taxon>Chromadorea</taxon>
        <taxon>Rhabditida</taxon>
        <taxon>Spirurina</taxon>
        <taxon>Ascaridomorpha</taxon>
        <taxon>Ascaridoidea</taxon>
        <taxon>Ascarididae</taxon>
        <taxon>Parascaris</taxon>
    </lineage>
</organism>
<dbReference type="GO" id="GO:0000398">
    <property type="term" value="P:mRNA splicing, via spliceosome"/>
    <property type="evidence" value="ECO:0007669"/>
    <property type="project" value="TreeGrafter"/>
</dbReference>
<feature type="compositionally biased region" description="Basic and acidic residues" evidence="3">
    <location>
        <begin position="405"/>
        <end position="417"/>
    </location>
</feature>
<dbReference type="GO" id="GO:0003723">
    <property type="term" value="F:RNA binding"/>
    <property type="evidence" value="ECO:0007669"/>
    <property type="project" value="TreeGrafter"/>
</dbReference>
<feature type="compositionally biased region" description="Basic and acidic residues" evidence="3">
    <location>
        <begin position="285"/>
        <end position="308"/>
    </location>
</feature>
<dbReference type="AlphaFoldDB" id="A0A915AJ60"/>
<dbReference type="PANTHER" id="PTHR31809:SF0">
    <property type="entry name" value="BUD13 HOMOLOG"/>
    <property type="match status" value="1"/>
</dbReference>
<keyword evidence="4" id="KW-1185">Reference proteome</keyword>
<sequence length="626" mass="72375">MMTTSIEAKLSREEYLKRYLSGSSDSIKSTKKKKKIQKTKAGVGMKIVEDDAFIAVAPESSSIPSDEDEREDLRREIEISAKLTEIAPKFVKGTFQAIVDSGEASTSERVPLSNQGSKRRHDSSGSDVSLQREPHAKPSSSLPTRTQQFHHSDDEKIKRPQRDSDSEVVRKRQPEISPGRDYNPELRSRRKSSYSPDQLRTTNSRDDSSPRRRSSKKSEGSQKGRRRSDSSDDTSLVQQRRHDSDSDLSPVRRRKEDSDNDVPRIRRRRNSPVDGGLSPVRRRRYDSDRDVQRKQRRRKEDSDNDVPRIRRRRNSPVDGGLSPVRRRRYDSDRDVQRKQRRRNDSDSDLSPARRHVLDSRRSGSSSKKQADWEEQNSIRDRDRMREQQLSKMSEVGSSRLMHERRKGENDDGIKDIEDGGLGKTLDGKAAGLQTAQAVRDEMQKLRDTENAVFEGLGEEISGRNAAAVRRSKMTGKGRETREEKEKKEREAKKQQELQEKYEKWNKGVQQIRERAERLDEMARVVKEDFTRGADDEAMNEHMKEILLADDPMLEHVKKKKLKTEMETGVVYPKYKGGWPPNRFMIAPGYRWDGVDRSNGFEARIAQTANQKVAEEREYYQNISKYE</sequence>
<proteinExistence type="inferred from homology"/>
<name>A0A915AJ60_PARUN</name>
<dbReference type="InterPro" id="IPR018609">
    <property type="entry name" value="Bud13"/>
</dbReference>
<dbReference type="GO" id="GO:0005684">
    <property type="term" value="C:U2-type spliceosomal complex"/>
    <property type="evidence" value="ECO:0007669"/>
    <property type="project" value="TreeGrafter"/>
</dbReference>
<dbReference type="GO" id="GO:0070274">
    <property type="term" value="C:RES complex"/>
    <property type="evidence" value="ECO:0007669"/>
    <property type="project" value="TreeGrafter"/>
</dbReference>
<dbReference type="WBParaSite" id="PgR008_g054_t03">
    <property type="protein sequence ID" value="PgR008_g054_t03"/>
    <property type="gene ID" value="PgR008_g054"/>
</dbReference>
<feature type="compositionally biased region" description="Basic and acidic residues" evidence="3">
    <location>
        <begin position="476"/>
        <end position="497"/>
    </location>
</feature>
<dbReference type="Pfam" id="PF09736">
    <property type="entry name" value="Bud13"/>
    <property type="match status" value="1"/>
</dbReference>
<evidence type="ECO:0000313" key="6">
    <source>
        <dbReference type="WBParaSite" id="PgR008_g054_t03"/>
    </source>
</evidence>
<feature type="compositionally biased region" description="Polar residues" evidence="3">
    <location>
        <begin position="193"/>
        <end position="202"/>
    </location>
</feature>
<feature type="compositionally biased region" description="Basic and acidic residues" evidence="3">
    <location>
        <begin position="150"/>
        <end position="174"/>
    </location>
</feature>
<comment type="similarity">
    <text evidence="1">Belongs to the CWC26 family.</text>
</comment>
<feature type="compositionally biased region" description="Polar residues" evidence="3">
    <location>
        <begin position="138"/>
        <end position="149"/>
    </location>
</feature>
<feature type="region of interest" description="Disordered" evidence="3">
    <location>
        <begin position="464"/>
        <end position="497"/>
    </location>
</feature>
<feature type="region of interest" description="Disordered" evidence="3">
    <location>
        <begin position="101"/>
        <end position="427"/>
    </location>
</feature>
<feature type="compositionally biased region" description="Basic and acidic residues" evidence="3">
    <location>
        <begin position="368"/>
        <end position="388"/>
    </location>
</feature>
<feature type="compositionally biased region" description="Basic and acidic residues" evidence="3">
    <location>
        <begin position="254"/>
        <end position="264"/>
    </location>
</feature>
<dbReference type="Proteomes" id="UP000887569">
    <property type="component" value="Unplaced"/>
</dbReference>
<protein>
    <recommendedName>
        <fullName evidence="2">BUD13 homolog</fullName>
    </recommendedName>
</protein>
<dbReference type="InterPro" id="IPR051112">
    <property type="entry name" value="CWC26_splicing_factor"/>
</dbReference>
<evidence type="ECO:0000256" key="2">
    <source>
        <dbReference type="ARBA" id="ARBA00014454"/>
    </source>
</evidence>
<evidence type="ECO:0000256" key="3">
    <source>
        <dbReference type="SAM" id="MobiDB-lite"/>
    </source>
</evidence>
<dbReference type="WBParaSite" id="PgR008_g054_t02">
    <property type="protein sequence ID" value="PgR008_g054_t02"/>
    <property type="gene ID" value="PgR008_g054"/>
</dbReference>
<feature type="compositionally biased region" description="Basic and acidic residues" evidence="3">
    <location>
        <begin position="203"/>
        <end position="230"/>
    </location>
</feature>
<evidence type="ECO:0000313" key="4">
    <source>
        <dbReference type="Proteomes" id="UP000887569"/>
    </source>
</evidence>
<feature type="compositionally biased region" description="Basic and acidic residues" evidence="3">
    <location>
        <begin position="329"/>
        <end position="345"/>
    </location>
</feature>
<evidence type="ECO:0000313" key="5">
    <source>
        <dbReference type="WBParaSite" id="PgR008_g054_t02"/>
    </source>
</evidence>
<reference evidence="5 6" key="1">
    <citation type="submission" date="2022-11" db="UniProtKB">
        <authorList>
            <consortium name="WormBaseParasite"/>
        </authorList>
    </citation>
    <scope>IDENTIFICATION</scope>
</reference>
<feature type="compositionally biased region" description="Polar residues" evidence="3">
    <location>
        <begin position="103"/>
        <end position="116"/>
    </location>
</feature>
<evidence type="ECO:0000256" key="1">
    <source>
        <dbReference type="ARBA" id="ARBA00011069"/>
    </source>
</evidence>